<dbReference type="SUPFAM" id="SSF53335">
    <property type="entry name" value="S-adenosyl-L-methionine-dependent methyltransferases"/>
    <property type="match status" value="1"/>
</dbReference>
<feature type="compositionally biased region" description="Polar residues" evidence="1">
    <location>
        <begin position="44"/>
        <end position="71"/>
    </location>
</feature>
<evidence type="ECO:0000256" key="1">
    <source>
        <dbReference type="SAM" id="MobiDB-lite"/>
    </source>
</evidence>
<dbReference type="Gene3D" id="3.40.50.150">
    <property type="entry name" value="Vaccinia Virus protein VP39"/>
    <property type="match status" value="1"/>
</dbReference>
<reference evidence="3" key="2">
    <citation type="submission" date="2020-11" db="EMBL/GenBank/DDBJ databases">
        <authorList>
            <consortium name="DOE Joint Genome Institute"/>
            <person name="Kuo A."/>
            <person name="Miyauchi S."/>
            <person name="Kiss E."/>
            <person name="Drula E."/>
            <person name="Kohler A."/>
            <person name="Sanchez-Garcia M."/>
            <person name="Andreopoulos B."/>
            <person name="Barry K.W."/>
            <person name="Bonito G."/>
            <person name="Buee M."/>
            <person name="Carver A."/>
            <person name="Chen C."/>
            <person name="Cichocki N."/>
            <person name="Clum A."/>
            <person name="Culley D."/>
            <person name="Crous P.W."/>
            <person name="Fauchery L."/>
            <person name="Girlanda M."/>
            <person name="Hayes R."/>
            <person name="Keri Z."/>
            <person name="Labutti K."/>
            <person name="Lipzen A."/>
            <person name="Lombard V."/>
            <person name="Magnuson J."/>
            <person name="Maillard F."/>
            <person name="Morin E."/>
            <person name="Murat C."/>
            <person name="Nolan M."/>
            <person name="Ohm R."/>
            <person name="Pangilinan J."/>
            <person name="Pereira M."/>
            <person name="Perotto S."/>
            <person name="Peter M."/>
            <person name="Riley R."/>
            <person name="Sitrit Y."/>
            <person name="Stielow B."/>
            <person name="Szollosi G."/>
            <person name="Zifcakova L."/>
            <person name="Stursova M."/>
            <person name="Spatafora J.W."/>
            <person name="Tedersoo L."/>
            <person name="Vaario L.-M."/>
            <person name="Yamada A."/>
            <person name="Yan M."/>
            <person name="Wang P."/>
            <person name="Xu J."/>
            <person name="Bruns T."/>
            <person name="Baldrian P."/>
            <person name="Vilgalys R."/>
            <person name="Henrissat B."/>
            <person name="Grigoriev I.V."/>
            <person name="Hibbett D."/>
            <person name="Nagy L.G."/>
            <person name="Martin F.M."/>
        </authorList>
    </citation>
    <scope>NUCLEOTIDE SEQUENCE</scope>
    <source>
        <strain evidence="3">UH-Tt-Lm1</strain>
    </source>
</reference>
<feature type="domain" description="Methyltransferase" evidence="2">
    <location>
        <begin position="210"/>
        <end position="303"/>
    </location>
</feature>
<dbReference type="Pfam" id="PF13649">
    <property type="entry name" value="Methyltransf_25"/>
    <property type="match status" value="1"/>
</dbReference>
<proteinExistence type="predicted"/>
<gene>
    <name evidence="3" type="ORF">BJ322DRAFT_732425</name>
</gene>
<sequence length="594" mass="66948">MIQRKGSLSRLLSSASMSRFGKEETEKEPVIRDTMRLPRRRTSTVRVTFNGDSSDSEQHSPTLRPSATASAQLRRLTSKTGLKSLDSSSNSSLRSFSKRSSEFYALHPRPKNTFRSKAPKPLKLDERNTAIYIEQPPSSREATSPSYEEQFRRRRGDLLHRLGQSVPYMQAYDPTSLQCDALTTRLLEYLCEPGTPCFYKFKNRSAIMTVLDLGCGPQLRWAITAAHLWPNAKVIGIDCICPNPDVQIPSNVEFLEGNFLDGLPTIKTGSVDFVRMSCLGTSIPKAEWPVVLTEVRRVLKTGGAIEIIDDELVQVYPKYSPNIETPELKERMSRVSTEVRDQFDGSHPIDRYFKRMLVEKYGMPETPYRTIDTAMEIVFGANDKKHFRVELPSPSFKIVETEETRRGGNPFQGFRGKRNTGLFAPYHTPVKAQRLLGLDNLSVGERTSEPFLVFYPHGLCHLDASEVRMAACGTMHKVLSCRASLIDFIVGSSAEGEELDEVTNMLWAYERFHEKVLNLPDDDWNDLDGEHKESPKETPTIYRTSSDSHDSGYSSQSSGTVKAGKGKGPPTWFTSDNDDSTLVRCFRVFHATKV</sequence>
<feature type="compositionally biased region" description="Polar residues" evidence="1">
    <location>
        <begin position="136"/>
        <end position="147"/>
    </location>
</feature>
<evidence type="ECO:0000313" key="3">
    <source>
        <dbReference type="EMBL" id="KAF9785707.1"/>
    </source>
</evidence>
<feature type="region of interest" description="Disordered" evidence="1">
    <location>
        <begin position="130"/>
        <end position="150"/>
    </location>
</feature>
<keyword evidence="4" id="KW-1185">Reference proteome</keyword>
<organism evidence="3 4">
    <name type="scientific">Thelephora terrestris</name>
    <dbReference type="NCBI Taxonomy" id="56493"/>
    <lineage>
        <taxon>Eukaryota</taxon>
        <taxon>Fungi</taxon>
        <taxon>Dikarya</taxon>
        <taxon>Basidiomycota</taxon>
        <taxon>Agaricomycotina</taxon>
        <taxon>Agaricomycetes</taxon>
        <taxon>Thelephorales</taxon>
        <taxon>Thelephoraceae</taxon>
        <taxon>Thelephora</taxon>
    </lineage>
</organism>
<evidence type="ECO:0000259" key="2">
    <source>
        <dbReference type="Pfam" id="PF13649"/>
    </source>
</evidence>
<feature type="compositionally biased region" description="Basic and acidic residues" evidence="1">
    <location>
        <begin position="20"/>
        <end position="36"/>
    </location>
</feature>
<accession>A0A9P6L6M2</accession>
<comment type="caution">
    <text evidence="3">The sequence shown here is derived from an EMBL/GenBank/DDBJ whole genome shotgun (WGS) entry which is preliminary data.</text>
</comment>
<feature type="region of interest" description="Disordered" evidence="1">
    <location>
        <begin position="526"/>
        <end position="573"/>
    </location>
</feature>
<dbReference type="EMBL" id="WIUZ02000006">
    <property type="protein sequence ID" value="KAF9785707.1"/>
    <property type="molecule type" value="Genomic_DNA"/>
</dbReference>
<evidence type="ECO:0000313" key="4">
    <source>
        <dbReference type="Proteomes" id="UP000736335"/>
    </source>
</evidence>
<dbReference type="CDD" id="cd02440">
    <property type="entry name" value="AdoMet_MTases"/>
    <property type="match status" value="1"/>
</dbReference>
<dbReference type="Proteomes" id="UP000736335">
    <property type="component" value="Unassembled WGS sequence"/>
</dbReference>
<reference evidence="3" key="1">
    <citation type="journal article" date="2020" name="Nat. Commun.">
        <title>Large-scale genome sequencing of mycorrhizal fungi provides insights into the early evolution of symbiotic traits.</title>
        <authorList>
            <person name="Miyauchi S."/>
            <person name="Kiss E."/>
            <person name="Kuo A."/>
            <person name="Drula E."/>
            <person name="Kohler A."/>
            <person name="Sanchez-Garcia M."/>
            <person name="Morin E."/>
            <person name="Andreopoulos B."/>
            <person name="Barry K.W."/>
            <person name="Bonito G."/>
            <person name="Buee M."/>
            <person name="Carver A."/>
            <person name="Chen C."/>
            <person name="Cichocki N."/>
            <person name="Clum A."/>
            <person name="Culley D."/>
            <person name="Crous P.W."/>
            <person name="Fauchery L."/>
            <person name="Girlanda M."/>
            <person name="Hayes R.D."/>
            <person name="Keri Z."/>
            <person name="LaButti K."/>
            <person name="Lipzen A."/>
            <person name="Lombard V."/>
            <person name="Magnuson J."/>
            <person name="Maillard F."/>
            <person name="Murat C."/>
            <person name="Nolan M."/>
            <person name="Ohm R.A."/>
            <person name="Pangilinan J."/>
            <person name="Pereira M.F."/>
            <person name="Perotto S."/>
            <person name="Peter M."/>
            <person name="Pfister S."/>
            <person name="Riley R."/>
            <person name="Sitrit Y."/>
            <person name="Stielow J.B."/>
            <person name="Szollosi G."/>
            <person name="Zifcakova L."/>
            <person name="Stursova M."/>
            <person name="Spatafora J.W."/>
            <person name="Tedersoo L."/>
            <person name="Vaario L.M."/>
            <person name="Yamada A."/>
            <person name="Yan M."/>
            <person name="Wang P."/>
            <person name="Xu J."/>
            <person name="Bruns T."/>
            <person name="Baldrian P."/>
            <person name="Vilgalys R."/>
            <person name="Dunand C."/>
            <person name="Henrissat B."/>
            <person name="Grigoriev I.V."/>
            <person name="Hibbett D."/>
            <person name="Nagy L.G."/>
            <person name="Martin F.M."/>
        </authorList>
    </citation>
    <scope>NUCLEOTIDE SEQUENCE</scope>
    <source>
        <strain evidence="3">UH-Tt-Lm1</strain>
    </source>
</reference>
<feature type="region of interest" description="Disordered" evidence="1">
    <location>
        <begin position="1"/>
        <end position="73"/>
    </location>
</feature>
<protein>
    <recommendedName>
        <fullName evidence="2">Methyltransferase domain-containing protein</fullName>
    </recommendedName>
</protein>
<dbReference type="InterPro" id="IPR029063">
    <property type="entry name" value="SAM-dependent_MTases_sf"/>
</dbReference>
<dbReference type="InterPro" id="IPR041698">
    <property type="entry name" value="Methyltransf_25"/>
</dbReference>
<dbReference type="AlphaFoldDB" id="A0A9P6L6M2"/>
<dbReference type="OrthoDB" id="2013972at2759"/>
<feature type="compositionally biased region" description="Low complexity" evidence="1">
    <location>
        <begin position="8"/>
        <end position="19"/>
    </location>
</feature>
<name>A0A9P6L6M2_9AGAM</name>